<evidence type="ECO:0000313" key="4">
    <source>
        <dbReference type="EMBL" id="GAH02295.1"/>
    </source>
</evidence>
<name>X1D218_9ZZZZ</name>
<evidence type="ECO:0008006" key="5">
    <source>
        <dbReference type="Google" id="ProtNLM"/>
    </source>
</evidence>
<dbReference type="GO" id="GO:0030313">
    <property type="term" value="C:cell envelope"/>
    <property type="evidence" value="ECO:0007669"/>
    <property type="project" value="UniProtKB-SubCell"/>
</dbReference>
<keyword evidence="2 3" id="KW-0175">Coiled coil</keyword>
<reference evidence="4" key="1">
    <citation type="journal article" date="2014" name="Front. Microbiol.">
        <title>High frequency of phylogenetically diverse reductive dehalogenase-homologous genes in deep subseafloor sedimentary metagenomes.</title>
        <authorList>
            <person name="Kawai M."/>
            <person name="Futagami T."/>
            <person name="Toyoda A."/>
            <person name="Takaki Y."/>
            <person name="Nishi S."/>
            <person name="Hori S."/>
            <person name="Arai W."/>
            <person name="Tsubouchi T."/>
            <person name="Morono Y."/>
            <person name="Uchiyama I."/>
            <person name="Ito T."/>
            <person name="Fujiyama A."/>
            <person name="Inagaki F."/>
            <person name="Takami H."/>
        </authorList>
    </citation>
    <scope>NUCLEOTIDE SEQUENCE</scope>
    <source>
        <strain evidence="4">Expedition CK06-06</strain>
    </source>
</reference>
<dbReference type="SUPFAM" id="SSF111369">
    <property type="entry name" value="HlyD-like secretion proteins"/>
    <property type="match status" value="1"/>
</dbReference>
<dbReference type="PANTHER" id="PTHR32347">
    <property type="entry name" value="EFFLUX SYSTEM COMPONENT YKNX-RELATED"/>
    <property type="match status" value="1"/>
</dbReference>
<dbReference type="PANTHER" id="PTHR32347:SF23">
    <property type="entry name" value="BLL5650 PROTEIN"/>
    <property type="match status" value="1"/>
</dbReference>
<comment type="caution">
    <text evidence="4">The sequence shown here is derived from an EMBL/GenBank/DDBJ whole genome shotgun (WGS) entry which is preliminary data.</text>
</comment>
<feature type="non-terminal residue" evidence="4">
    <location>
        <position position="273"/>
    </location>
</feature>
<evidence type="ECO:0000256" key="2">
    <source>
        <dbReference type="ARBA" id="ARBA00023054"/>
    </source>
</evidence>
<sequence length="273" mass="29998">LNRSVKEREWAYEQKQKELAIAEFDLAEAEDDLADMKAGADPLEVEQKQKQLAVVQANLKEAEDDLAEIQAWIEGDVGSREVELKQLEVATTQAALEVDIAQAALDEAIERLEMATMVAPFAGVITSVNVEAGEAVDANQVVIELVDPTKFEADILVNEIDIFNIQLGAEATIQVDAMPGINLPAEVTHISPIATIQQGVVNYEVKVEIKSLQAMMQEQQEAIQETMPDISSEELPERIKQAIEEGRITQEQAEEMLEQMQEGGMSFPPGDGL</sequence>
<evidence type="ECO:0000256" key="3">
    <source>
        <dbReference type="SAM" id="Coils"/>
    </source>
</evidence>
<protein>
    <recommendedName>
        <fullName evidence="5">RND efflux pump membrane fusion protein barrel-sandwich domain-containing protein</fullName>
    </recommendedName>
</protein>
<organism evidence="4">
    <name type="scientific">marine sediment metagenome</name>
    <dbReference type="NCBI Taxonomy" id="412755"/>
    <lineage>
        <taxon>unclassified sequences</taxon>
        <taxon>metagenomes</taxon>
        <taxon>ecological metagenomes</taxon>
    </lineage>
</organism>
<feature type="coiled-coil region" evidence="3">
    <location>
        <begin position="12"/>
        <end position="65"/>
    </location>
</feature>
<dbReference type="Gene3D" id="2.40.50.100">
    <property type="match status" value="1"/>
</dbReference>
<dbReference type="EMBL" id="BART01028197">
    <property type="protein sequence ID" value="GAH02295.1"/>
    <property type="molecule type" value="Genomic_DNA"/>
</dbReference>
<accession>X1D218</accession>
<gene>
    <name evidence="4" type="ORF">S01H4_49790</name>
</gene>
<feature type="non-terminal residue" evidence="4">
    <location>
        <position position="1"/>
    </location>
</feature>
<dbReference type="InterPro" id="IPR050465">
    <property type="entry name" value="UPF0194_transport"/>
</dbReference>
<evidence type="ECO:0000256" key="1">
    <source>
        <dbReference type="ARBA" id="ARBA00004196"/>
    </source>
</evidence>
<comment type="subcellular location">
    <subcellularLocation>
        <location evidence="1">Cell envelope</location>
    </subcellularLocation>
</comment>
<dbReference type="Gene3D" id="2.40.30.170">
    <property type="match status" value="1"/>
</dbReference>
<dbReference type="AlphaFoldDB" id="X1D218"/>
<proteinExistence type="predicted"/>